<evidence type="ECO:0000256" key="4">
    <source>
        <dbReference type="ARBA" id="ARBA00022490"/>
    </source>
</evidence>
<feature type="binding site" evidence="9">
    <location>
        <position position="476"/>
    </location>
    <ligand>
        <name>Zn(2+)</name>
        <dbReference type="ChEBI" id="CHEBI:29105"/>
    </ligand>
</feature>
<dbReference type="HAMAP" id="MF_00067">
    <property type="entry name" value="GmhA"/>
    <property type="match status" value="1"/>
</dbReference>
<feature type="binding site" evidence="9">
    <location>
        <begin position="532"/>
        <end position="534"/>
    </location>
    <ligand>
        <name>substrate</name>
    </ligand>
</feature>
<comment type="caution">
    <text evidence="11">The sequence shown here is derived from an EMBL/GenBank/DDBJ whole genome shotgun (WGS) entry which is preliminary data.</text>
</comment>
<comment type="subcellular location">
    <subcellularLocation>
        <location evidence="2 9">Cytoplasm</location>
    </subcellularLocation>
</comment>
<accession>A0ABV6HNN1</accession>
<reference evidence="11 12" key="1">
    <citation type="submission" date="2024-09" db="EMBL/GenBank/DDBJ databases">
        <authorList>
            <person name="Sun Q."/>
            <person name="Mori K."/>
        </authorList>
    </citation>
    <scope>NUCLEOTIDE SEQUENCE [LARGE SCALE GENOMIC DNA]</scope>
    <source>
        <strain evidence="11 12">CCM 7765</strain>
    </source>
</reference>
<dbReference type="Gene3D" id="3.40.50.10490">
    <property type="entry name" value="Glucose-6-phosphate isomerase like protein, domain 1"/>
    <property type="match status" value="1"/>
</dbReference>
<comment type="pathway">
    <text evidence="9">Carbohydrate biosynthesis; D-glycero-D-manno-heptose 7-phosphate biosynthesis; D-glycero-alpha-D-manno-heptose 7-phosphate and D-glycero-beta-D-manno-heptose 7-phosphate from sedoheptulose 7-phosphate: step 1/1.</text>
</comment>
<dbReference type="EC" id="5.3.1.28" evidence="9"/>
<evidence type="ECO:0000256" key="7">
    <source>
        <dbReference type="ARBA" id="ARBA00023235"/>
    </source>
</evidence>
<dbReference type="Proteomes" id="UP001589774">
    <property type="component" value="Unassembled WGS sequence"/>
</dbReference>
<keyword evidence="8 9" id="KW-0119">Carbohydrate metabolism</keyword>
<dbReference type="SUPFAM" id="SSF53756">
    <property type="entry name" value="UDP-Glycosyltransferase/glycogen phosphorylase"/>
    <property type="match status" value="1"/>
</dbReference>
<keyword evidence="12" id="KW-1185">Reference proteome</keyword>
<comment type="catalytic activity">
    <reaction evidence="1 9">
        <text>2 D-sedoheptulose 7-phosphate = D-glycero-alpha-D-manno-heptose 7-phosphate + D-glycero-beta-D-manno-heptose 7-phosphate</text>
        <dbReference type="Rhea" id="RHEA:27489"/>
        <dbReference type="ChEBI" id="CHEBI:57483"/>
        <dbReference type="ChEBI" id="CHEBI:60203"/>
        <dbReference type="ChEBI" id="CHEBI:60204"/>
        <dbReference type="EC" id="5.3.1.28"/>
    </reaction>
</comment>
<comment type="function">
    <text evidence="9">Catalyzes the isomerization of sedoheptulose 7-phosphate in D-glycero-D-manno-heptose 7-phosphate.</text>
</comment>
<dbReference type="EMBL" id="JBHLWO010000002">
    <property type="protein sequence ID" value="MFC0319528.1"/>
    <property type="molecule type" value="Genomic_DNA"/>
</dbReference>
<dbReference type="CDD" id="cd03800">
    <property type="entry name" value="GT4_sucrose_synthase"/>
    <property type="match status" value="1"/>
</dbReference>
<dbReference type="InterPro" id="IPR046348">
    <property type="entry name" value="SIS_dom_sf"/>
</dbReference>
<evidence type="ECO:0000256" key="8">
    <source>
        <dbReference type="ARBA" id="ARBA00023277"/>
    </source>
</evidence>
<comment type="miscellaneous">
    <text evidence="9">The reaction produces a racemic mixture of D-glycero-alpha-D-manno-heptose 7-phosphate and D-glycero-beta-D-manno-heptose 7-phosphate.</text>
</comment>
<evidence type="ECO:0000256" key="1">
    <source>
        <dbReference type="ARBA" id="ARBA00000348"/>
    </source>
</evidence>
<dbReference type="PANTHER" id="PTHR30390:SF6">
    <property type="entry name" value="DNAA INITIATOR-ASSOCIATING PROTEIN DIAA"/>
    <property type="match status" value="1"/>
</dbReference>
<keyword evidence="11" id="KW-0328">Glycosyltransferase</keyword>
<dbReference type="Pfam" id="PF00534">
    <property type="entry name" value="Glycos_transf_1"/>
    <property type="match status" value="1"/>
</dbReference>
<dbReference type="RefSeq" id="WP_242627177.1">
    <property type="nucleotide sequence ID" value="NZ_JBHLWO010000002.1"/>
</dbReference>
<proteinExistence type="inferred from homology"/>
<feature type="domain" description="SIS" evidence="10">
    <location>
        <begin position="448"/>
        <end position="604"/>
    </location>
</feature>
<evidence type="ECO:0000259" key="10">
    <source>
        <dbReference type="PROSITE" id="PS51464"/>
    </source>
</evidence>
<dbReference type="PROSITE" id="PS51464">
    <property type="entry name" value="SIS"/>
    <property type="match status" value="1"/>
</dbReference>
<dbReference type="PANTHER" id="PTHR30390">
    <property type="entry name" value="SEDOHEPTULOSE 7-PHOSPHATE ISOMERASE / DNAA INITIATOR-ASSOCIATING FACTOR FOR REPLICATION INITIATION"/>
    <property type="match status" value="1"/>
</dbReference>
<feature type="binding site" evidence="9">
    <location>
        <begin position="506"/>
        <end position="507"/>
    </location>
    <ligand>
        <name>substrate</name>
    </ligand>
</feature>
<dbReference type="InterPro" id="IPR028098">
    <property type="entry name" value="Glyco_trans_4-like_N"/>
</dbReference>
<feature type="binding site" evidence="9">
    <location>
        <position position="584"/>
    </location>
    <ligand>
        <name>substrate</name>
    </ligand>
</feature>
<dbReference type="Pfam" id="PF13580">
    <property type="entry name" value="SIS_2"/>
    <property type="match status" value="1"/>
</dbReference>
<dbReference type="InterPro" id="IPR004515">
    <property type="entry name" value="Phosphoheptose_Isoase"/>
</dbReference>
<protein>
    <recommendedName>
        <fullName evidence="9">Phosphoheptose isomerase</fullName>
        <ecNumber evidence="9">5.3.1.28</ecNumber>
    </recommendedName>
    <alternativeName>
        <fullName evidence="9">Sedoheptulose 7-phosphate isomerase</fullName>
    </alternativeName>
</protein>
<evidence type="ECO:0000256" key="9">
    <source>
        <dbReference type="HAMAP-Rule" id="MF_00067"/>
    </source>
</evidence>
<evidence type="ECO:0000256" key="5">
    <source>
        <dbReference type="ARBA" id="ARBA00022723"/>
    </source>
</evidence>
<evidence type="ECO:0000313" key="11">
    <source>
        <dbReference type="EMBL" id="MFC0319528.1"/>
    </source>
</evidence>
<dbReference type="Pfam" id="PF13439">
    <property type="entry name" value="Glyco_transf_4"/>
    <property type="match status" value="1"/>
</dbReference>
<dbReference type="GO" id="GO:0016757">
    <property type="term" value="F:glycosyltransferase activity"/>
    <property type="evidence" value="ECO:0007669"/>
    <property type="project" value="UniProtKB-KW"/>
</dbReference>
<feature type="binding site" evidence="9">
    <location>
        <position position="472"/>
    </location>
    <ligand>
        <name>Zn(2+)</name>
        <dbReference type="ChEBI" id="CHEBI:29105"/>
    </ligand>
</feature>
<evidence type="ECO:0000313" key="12">
    <source>
        <dbReference type="Proteomes" id="UP001589774"/>
    </source>
</evidence>
<keyword evidence="6 9" id="KW-0862">Zinc</keyword>
<evidence type="ECO:0000256" key="6">
    <source>
        <dbReference type="ARBA" id="ARBA00022833"/>
    </source>
</evidence>
<comment type="cofactor">
    <cofactor evidence="9">
        <name>Zn(2+)</name>
        <dbReference type="ChEBI" id="CHEBI:29105"/>
    </cofactor>
    <text evidence="9">Binds 1 zinc ion per subunit.</text>
</comment>
<dbReference type="Gene3D" id="3.40.50.2000">
    <property type="entry name" value="Glycogen Phosphorylase B"/>
    <property type="match status" value="2"/>
</dbReference>
<evidence type="ECO:0000256" key="3">
    <source>
        <dbReference type="ARBA" id="ARBA00009894"/>
    </source>
</evidence>
<feature type="binding site" evidence="9">
    <location>
        <begin position="463"/>
        <end position="465"/>
    </location>
    <ligand>
        <name>substrate</name>
    </ligand>
</feature>
<dbReference type="CDD" id="cd05006">
    <property type="entry name" value="SIS_GmhA"/>
    <property type="match status" value="1"/>
</dbReference>
<dbReference type="InterPro" id="IPR050099">
    <property type="entry name" value="SIS_GmhA/DiaA_subfam"/>
</dbReference>
<dbReference type="InterPro" id="IPR001296">
    <property type="entry name" value="Glyco_trans_1"/>
</dbReference>
<dbReference type="InterPro" id="IPR035461">
    <property type="entry name" value="GmhA/DiaA"/>
</dbReference>
<feature type="binding site" evidence="9">
    <location>
        <position position="537"/>
    </location>
    <ligand>
        <name>substrate</name>
    </ligand>
</feature>
<keyword evidence="5 9" id="KW-0479">Metal-binding</keyword>
<keyword evidence="11" id="KW-0808">Transferase</keyword>
<feature type="binding site" evidence="9">
    <location>
        <position position="592"/>
    </location>
    <ligand>
        <name>Zn(2+)</name>
        <dbReference type="ChEBI" id="CHEBI:29105"/>
    </ligand>
</feature>
<dbReference type="SUPFAM" id="SSF53697">
    <property type="entry name" value="SIS domain"/>
    <property type="match status" value="1"/>
</dbReference>
<name>A0ABV6HNN1_9SPHI</name>
<feature type="binding site" evidence="9">
    <location>
        <position position="584"/>
    </location>
    <ligand>
        <name>Zn(2+)</name>
        <dbReference type="ChEBI" id="CHEBI:29105"/>
    </ligand>
</feature>
<comment type="similarity">
    <text evidence="3 9">Belongs to the SIS family. GmhA subfamily.</text>
</comment>
<keyword evidence="7 9" id="KW-0413">Isomerase</keyword>
<evidence type="ECO:0000256" key="2">
    <source>
        <dbReference type="ARBA" id="ARBA00004496"/>
    </source>
</evidence>
<dbReference type="InterPro" id="IPR001347">
    <property type="entry name" value="SIS_dom"/>
</dbReference>
<organism evidence="11 12">
    <name type="scientific">Olivibacter oleidegradans</name>
    <dbReference type="NCBI Taxonomy" id="760123"/>
    <lineage>
        <taxon>Bacteria</taxon>
        <taxon>Pseudomonadati</taxon>
        <taxon>Bacteroidota</taxon>
        <taxon>Sphingobacteriia</taxon>
        <taxon>Sphingobacteriales</taxon>
        <taxon>Sphingobacteriaceae</taxon>
        <taxon>Olivibacter</taxon>
    </lineage>
</organism>
<keyword evidence="4 9" id="KW-0963">Cytoplasm</keyword>
<feature type="binding site" evidence="9">
    <location>
        <position position="476"/>
    </location>
    <ligand>
        <name>substrate</name>
    </ligand>
</feature>
<gene>
    <name evidence="9" type="primary">gmhA</name>
    <name evidence="11" type="ORF">ACFFI0_14500</name>
</gene>
<sequence>MKKRIAFISEHASPLAMLGGIDSGGQNVYVTELARQLAKDGYAIDIFTRSDCDRLPRIVRLFPDVRVIHVNAGPQQSIPKEQLFDFMEAFKDDMITFIESEGIDYALIHANFWMSAWVGLSLKLRYRIPLVVTFHALGKVRRLHLQEDDKFPQERVTIEENIAREADCIIAECPQDKQDLISMYNANAKRIAVVPCGFNPTEFYPIDKMYARMLLGLQNDEKIILQLGRMVPRKGVDNVIHALKYLKGDFKVRLLVVGGEGNAEQFMASAELKRLQKIVEEEGVSSYVEFIGPKKREELKYYYSAADVFVSTPWYEPFGITPLEAMACGTPVIGSNVGGIKYSVVDGVTGYLVPPKKPVELANKMQRLLKSEGGLMGLQGIDRVNHLFTWQNVSNAIMMIYESLIDPDFIVYRDESQLIAHAFEEAASTFQFSAALLSPAILEAGSVICKGFSKGKKMLICGNGGSAAESQHFAAELVGRFDIERRPALPAIALTADTSTLTAWANDFCFEEVFARQVEALGNKGDILFTISTSGNSENILHAIKKAKKLGMICINLLGKKGGEAYRFGDVNIIVPSDSTQRIQEIQLHVIHSICTLIEQRMFSSEGLVRETGELRATTKRLMKNRDERLGYAVLNTNAYYLTKQHHAS</sequence>